<evidence type="ECO:0000313" key="1">
    <source>
        <dbReference type="Proteomes" id="UP000095283"/>
    </source>
</evidence>
<dbReference type="AlphaFoldDB" id="A0A1I7WGZ4"/>
<proteinExistence type="predicted"/>
<protein>
    <submittedName>
        <fullName evidence="2">Transcriptional regulator</fullName>
    </submittedName>
</protein>
<reference evidence="2" key="1">
    <citation type="submission" date="2016-11" db="UniProtKB">
        <authorList>
            <consortium name="WormBaseParasite"/>
        </authorList>
    </citation>
    <scope>IDENTIFICATION</scope>
</reference>
<dbReference type="WBParaSite" id="Hba_04210">
    <property type="protein sequence ID" value="Hba_04210"/>
    <property type="gene ID" value="Hba_04210"/>
</dbReference>
<name>A0A1I7WGZ4_HETBA</name>
<keyword evidence="1" id="KW-1185">Reference proteome</keyword>
<organism evidence="1 2">
    <name type="scientific">Heterorhabditis bacteriophora</name>
    <name type="common">Entomopathogenic nematode worm</name>
    <dbReference type="NCBI Taxonomy" id="37862"/>
    <lineage>
        <taxon>Eukaryota</taxon>
        <taxon>Metazoa</taxon>
        <taxon>Ecdysozoa</taxon>
        <taxon>Nematoda</taxon>
        <taxon>Chromadorea</taxon>
        <taxon>Rhabditida</taxon>
        <taxon>Rhabditina</taxon>
        <taxon>Rhabditomorpha</taxon>
        <taxon>Strongyloidea</taxon>
        <taxon>Heterorhabditidae</taxon>
        <taxon>Heterorhabditis</taxon>
    </lineage>
</organism>
<accession>A0A1I7WGZ4</accession>
<evidence type="ECO:0000313" key="2">
    <source>
        <dbReference type="WBParaSite" id="Hba_04210"/>
    </source>
</evidence>
<sequence>MVGEHDKPQTLDVLEDVIKRYW</sequence>
<dbReference type="Proteomes" id="UP000095283">
    <property type="component" value="Unplaced"/>
</dbReference>